<accession>A0ABM6HUU8</accession>
<dbReference type="PROSITE" id="PS50893">
    <property type="entry name" value="ABC_TRANSPORTER_2"/>
    <property type="match status" value="1"/>
</dbReference>
<sequence length="536" mass="60320">MSKQKPMTIYTLIASEKWRNLSLLAIFWVNSYFQVETALLLGKATNCLIGHQLSQFMTYLVQSLSLWLLTIGLTFFQTRFQRDTMNRMSSHMRWSVTNGILSQSYQQVVAQKPSTYASWLQNDVQLVENQALNSLYIMMRFSGNAFFASIALFRLHWSLAVTALVLGLILIALPRQLKKLVNKRMKQVSEANEILMHQSNELFENYDSFFSFGQFGLLRKRLANVLTQWNTAHLNLSKRQAGVNAIIGIINISSQIFLLGLTGYLAWQHYFAIGFIVSVSELGTKVFDSLGIIVSYWTQLSSSQVIFDKYPLHNTTNNKQEAGQVFESLTIKDGSFSFDQATPIFKNIDMTIQKGDKMAIVGASGIGKSTLLQIITQKLSLSAGTIFVNHQPLTDMTNGQMPDGFISVPQFTELLSDSMQNNIVFGRDLDEQRYRELIDLLALTDIANKDGKIAIEKLSGGQKQRIALARALYQMPQVLFLDEAFSALDTQLATKLLNYVAAMTDLTVVLVTHQANQLPKNFSIFELANHQLGHVG</sequence>
<keyword evidence="5 7" id="KW-1133">Transmembrane helix</keyword>
<evidence type="ECO:0000256" key="6">
    <source>
        <dbReference type="ARBA" id="ARBA00023136"/>
    </source>
</evidence>
<comment type="subcellular location">
    <subcellularLocation>
        <location evidence="1">Cell membrane</location>
        <topology evidence="1">Multi-pass membrane protein</topology>
    </subcellularLocation>
</comment>
<dbReference type="InterPro" id="IPR036640">
    <property type="entry name" value="ABC1_TM_sf"/>
</dbReference>
<dbReference type="SUPFAM" id="SSF52540">
    <property type="entry name" value="P-loop containing nucleoside triphosphate hydrolases"/>
    <property type="match status" value="1"/>
</dbReference>
<evidence type="ECO:0000259" key="9">
    <source>
        <dbReference type="PROSITE" id="PS50929"/>
    </source>
</evidence>
<dbReference type="InterPro" id="IPR039421">
    <property type="entry name" value="Type_1_exporter"/>
</dbReference>
<evidence type="ECO:0000313" key="10">
    <source>
        <dbReference type="EMBL" id="AQN80046.1"/>
    </source>
</evidence>
<dbReference type="RefSeq" id="WP_077282783.1">
    <property type="nucleotide sequence ID" value="NZ_CP016329.1"/>
</dbReference>
<evidence type="ECO:0000256" key="3">
    <source>
        <dbReference type="ARBA" id="ARBA00022741"/>
    </source>
</evidence>
<dbReference type="InterPro" id="IPR003593">
    <property type="entry name" value="AAA+_ATPase"/>
</dbReference>
<dbReference type="InterPro" id="IPR017871">
    <property type="entry name" value="ABC_transporter-like_CS"/>
</dbReference>
<feature type="transmembrane region" description="Helical" evidence="7">
    <location>
        <begin position="135"/>
        <end position="153"/>
    </location>
</feature>
<dbReference type="PROSITE" id="PS50929">
    <property type="entry name" value="ABC_TM1F"/>
    <property type="match status" value="1"/>
</dbReference>
<dbReference type="Proteomes" id="UP000188147">
    <property type="component" value="Chromosome"/>
</dbReference>
<keyword evidence="11" id="KW-1185">Reference proteome</keyword>
<organism evidence="10 11">
    <name type="scientific">Leuconostoc garlicum</name>
    <dbReference type="NCBI Taxonomy" id="255248"/>
    <lineage>
        <taxon>Bacteria</taxon>
        <taxon>Bacillati</taxon>
        <taxon>Bacillota</taxon>
        <taxon>Bacilli</taxon>
        <taxon>Lactobacillales</taxon>
        <taxon>Lactobacillaceae</taxon>
        <taxon>Leuconostoc</taxon>
    </lineage>
</organism>
<feature type="transmembrane region" description="Helical" evidence="7">
    <location>
        <begin position="56"/>
        <end position="76"/>
    </location>
</feature>
<dbReference type="PROSITE" id="PS00211">
    <property type="entry name" value="ABC_TRANSPORTER_1"/>
    <property type="match status" value="1"/>
</dbReference>
<protein>
    <recommendedName>
        <fullName evidence="12">ABC transporter ATP-binding protein</fullName>
    </recommendedName>
</protein>
<evidence type="ECO:0000259" key="8">
    <source>
        <dbReference type="PROSITE" id="PS50893"/>
    </source>
</evidence>
<evidence type="ECO:0000256" key="5">
    <source>
        <dbReference type="ARBA" id="ARBA00022989"/>
    </source>
</evidence>
<dbReference type="EMBL" id="CP016329">
    <property type="protein sequence ID" value="AQN80046.1"/>
    <property type="molecule type" value="Genomic_DNA"/>
</dbReference>
<feature type="domain" description="ABC transporter" evidence="8">
    <location>
        <begin position="329"/>
        <end position="536"/>
    </location>
</feature>
<dbReference type="Pfam" id="PF00005">
    <property type="entry name" value="ABC_tran"/>
    <property type="match status" value="1"/>
</dbReference>
<evidence type="ECO:0000256" key="7">
    <source>
        <dbReference type="SAM" id="Phobius"/>
    </source>
</evidence>
<dbReference type="SMART" id="SM00382">
    <property type="entry name" value="AAA"/>
    <property type="match status" value="1"/>
</dbReference>
<proteinExistence type="predicted"/>
<reference evidence="10 11" key="1">
    <citation type="submission" date="2016-06" db="EMBL/GenBank/DDBJ databases">
        <authorList>
            <person name="Kim H.J."/>
        </authorList>
    </citation>
    <scope>NUCLEOTIDE SEQUENCE [LARGE SCALE GENOMIC DNA]</scope>
    <source>
        <strain evidence="10 11">KFRI01</strain>
    </source>
</reference>
<dbReference type="InterPro" id="IPR003439">
    <property type="entry name" value="ABC_transporter-like_ATP-bd"/>
</dbReference>
<keyword evidence="3" id="KW-0547">Nucleotide-binding</keyword>
<evidence type="ECO:0000256" key="2">
    <source>
        <dbReference type="ARBA" id="ARBA00022692"/>
    </source>
</evidence>
<dbReference type="PANTHER" id="PTHR43394:SF1">
    <property type="entry name" value="ATP-BINDING CASSETTE SUB-FAMILY B MEMBER 10, MITOCHONDRIAL"/>
    <property type="match status" value="1"/>
</dbReference>
<feature type="transmembrane region" description="Helical" evidence="7">
    <location>
        <begin position="159"/>
        <end position="177"/>
    </location>
</feature>
<evidence type="ECO:0000313" key="11">
    <source>
        <dbReference type="Proteomes" id="UP000188147"/>
    </source>
</evidence>
<keyword evidence="2 7" id="KW-0812">Transmembrane</keyword>
<evidence type="ECO:0000256" key="1">
    <source>
        <dbReference type="ARBA" id="ARBA00004651"/>
    </source>
</evidence>
<dbReference type="InterPro" id="IPR027417">
    <property type="entry name" value="P-loop_NTPase"/>
</dbReference>
<keyword evidence="6 7" id="KW-0472">Membrane</keyword>
<feature type="transmembrane region" description="Helical" evidence="7">
    <location>
        <begin position="243"/>
        <end position="267"/>
    </location>
</feature>
<dbReference type="PANTHER" id="PTHR43394">
    <property type="entry name" value="ATP-DEPENDENT PERMEASE MDL1, MITOCHONDRIAL"/>
    <property type="match status" value="1"/>
</dbReference>
<gene>
    <name evidence="10" type="ORF">A9176_06665</name>
</gene>
<name>A0ABM6HUU8_9LACO</name>
<dbReference type="SUPFAM" id="SSF90123">
    <property type="entry name" value="ABC transporter transmembrane region"/>
    <property type="match status" value="1"/>
</dbReference>
<dbReference type="Gene3D" id="1.20.1560.10">
    <property type="entry name" value="ABC transporter type 1, transmembrane domain"/>
    <property type="match status" value="1"/>
</dbReference>
<dbReference type="InterPro" id="IPR011527">
    <property type="entry name" value="ABC1_TM_dom"/>
</dbReference>
<keyword evidence="4" id="KW-0067">ATP-binding</keyword>
<feature type="transmembrane region" description="Helical" evidence="7">
    <location>
        <begin position="21"/>
        <end position="41"/>
    </location>
</feature>
<dbReference type="Gene3D" id="3.40.50.300">
    <property type="entry name" value="P-loop containing nucleotide triphosphate hydrolases"/>
    <property type="match status" value="1"/>
</dbReference>
<feature type="domain" description="ABC transmembrane type-1" evidence="9">
    <location>
        <begin position="37"/>
        <end position="302"/>
    </location>
</feature>
<evidence type="ECO:0008006" key="12">
    <source>
        <dbReference type="Google" id="ProtNLM"/>
    </source>
</evidence>
<evidence type="ECO:0000256" key="4">
    <source>
        <dbReference type="ARBA" id="ARBA00022840"/>
    </source>
</evidence>